<dbReference type="SUPFAM" id="SSF48371">
    <property type="entry name" value="ARM repeat"/>
    <property type="match status" value="1"/>
</dbReference>
<dbReference type="AlphaFoldDB" id="A0A3B9INA6"/>
<dbReference type="Proteomes" id="UP000257706">
    <property type="component" value="Unassembled WGS sequence"/>
</dbReference>
<evidence type="ECO:0000313" key="1">
    <source>
        <dbReference type="EMBL" id="HAE49188.1"/>
    </source>
</evidence>
<proteinExistence type="predicted"/>
<name>A0A3B9INA6_9PROT</name>
<dbReference type="InterPro" id="IPR016024">
    <property type="entry name" value="ARM-type_fold"/>
</dbReference>
<dbReference type="EMBL" id="DMAI01000283">
    <property type="protein sequence ID" value="HAE49188.1"/>
    <property type="molecule type" value="Genomic_DNA"/>
</dbReference>
<accession>A0A3B9INA6</accession>
<protein>
    <submittedName>
        <fullName evidence="1">DNA alkylation repair protein</fullName>
    </submittedName>
</protein>
<comment type="caution">
    <text evidence="1">The sequence shown here is derived from an EMBL/GenBank/DDBJ whole genome shotgun (WGS) entry which is preliminary data.</text>
</comment>
<reference evidence="1 2" key="1">
    <citation type="journal article" date="2018" name="Nat. Biotechnol.">
        <title>A standardized bacterial taxonomy based on genome phylogeny substantially revises the tree of life.</title>
        <authorList>
            <person name="Parks D.H."/>
            <person name="Chuvochina M."/>
            <person name="Waite D.W."/>
            <person name="Rinke C."/>
            <person name="Skarshewski A."/>
            <person name="Chaumeil P.A."/>
            <person name="Hugenholtz P."/>
        </authorList>
    </citation>
    <scope>NUCLEOTIDE SEQUENCE [LARGE SCALE GENOMIC DNA]</scope>
    <source>
        <strain evidence="1">UBA8739</strain>
    </source>
</reference>
<organism evidence="1 2">
    <name type="scientific">Tistrella mobilis</name>
    <dbReference type="NCBI Taxonomy" id="171437"/>
    <lineage>
        <taxon>Bacteria</taxon>
        <taxon>Pseudomonadati</taxon>
        <taxon>Pseudomonadota</taxon>
        <taxon>Alphaproteobacteria</taxon>
        <taxon>Geminicoccales</taxon>
        <taxon>Geminicoccaceae</taxon>
        <taxon>Tistrella</taxon>
    </lineage>
</organism>
<evidence type="ECO:0000313" key="2">
    <source>
        <dbReference type="Proteomes" id="UP000257706"/>
    </source>
</evidence>
<gene>
    <name evidence="1" type="ORF">DCK97_17360</name>
</gene>
<dbReference type="Gene3D" id="1.25.40.290">
    <property type="entry name" value="ARM repeat domains"/>
    <property type="match status" value="1"/>
</dbReference>
<sequence length="370" mass="40863">MTDTAARPDLKEPALKEIFDRARIEAIAGHLADLSPAFDRARFLEAALRDLDDLALMARLGQVSGAIHAALDLPVERALDVLRDLAPRMGSGFATLILPDWVARFASDDTDRALDALAFFTRFGSSEFGIRPFIRRDPAHVLGVMTGWTADASEHVRRLASEGARPRLPWSFRLEAVVADPALTWPILDRLKTDPAIYVRRSVANHLNDVSKDHPDWLLDRLAGWDRDRPHIAWIIRHGLRSRIKAGDARALALVGADRPAELRVEAAAITPARIRPGDRITLAVDLVSTAAVPQRLVIDYAIGYVRPTGISRKVFKLRTVDLGPGERLQLSRSQVIRDFSTRRHHPGHHAVELLVNGAVLAVTGFDLGS</sequence>